<dbReference type="PANTHER" id="PTHR47923:SF1">
    <property type="entry name" value="INSERTION ELEMENT IS1 1 PROTEIN INSA-RELATED"/>
    <property type="match status" value="1"/>
</dbReference>
<sequence length="97" mass="11294">MMKQSSPTCPFCHSQEQVKKHGIGSAGLQRYLCKGCSRTFQGRYYYHANIPSTEEQVVQLFQQGWSARKISIHLKISQPTVNKRIRKWQESLQHETL</sequence>
<dbReference type="RefSeq" id="WP_111741977.1">
    <property type="nucleotide sequence ID" value="NZ_LR698987.1"/>
</dbReference>
<dbReference type="Proteomes" id="UP000249005">
    <property type="component" value="Chromosome 1"/>
</dbReference>
<dbReference type="Pfam" id="PF13384">
    <property type="entry name" value="HTH_23"/>
    <property type="match status" value="1"/>
</dbReference>
<evidence type="ECO:0000313" key="3">
    <source>
        <dbReference type="Proteomes" id="UP000249005"/>
    </source>
</evidence>
<dbReference type="GO" id="GO:0006313">
    <property type="term" value="P:DNA transposition"/>
    <property type="evidence" value="ECO:0007669"/>
    <property type="project" value="InterPro"/>
</dbReference>
<dbReference type="AlphaFoldDB" id="A0A2X4U9G6"/>
<keyword evidence="3" id="KW-1185">Reference proteome</keyword>
<protein>
    <submittedName>
        <fullName evidence="2">Transposase and inactivated derivatives</fullName>
    </submittedName>
</protein>
<dbReference type="EMBL" id="LS483470">
    <property type="protein sequence ID" value="SQI36477.1"/>
    <property type="molecule type" value="Genomic_DNA"/>
</dbReference>
<dbReference type="InterPro" id="IPR051252">
    <property type="entry name" value="IS1_transposase_InsA"/>
</dbReference>
<feature type="domain" description="InsA N-terminal zinc ribbon" evidence="1">
    <location>
        <begin position="8"/>
        <end position="36"/>
    </location>
</feature>
<dbReference type="InterPro" id="IPR036388">
    <property type="entry name" value="WH-like_DNA-bd_sf"/>
</dbReference>
<proteinExistence type="predicted"/>
<dbReference type="InterPro" id="IPR003220">
    <property type="entry name" value="InsA_N_dom_Znf"/>
</dbReference>
<dbReference type="Gene3D" id="1.10.10.10">
    <property type="entry name" value="Winged helix-like DNA-binding domain superfamily/Winged helix DNA-binding domain"/>
    <property type="match status" value="1"/>
</dbReference>
<dbReference type="SUPFAM" id="SSF46689">
    <property type="entry name" value="Homeodomain-like"/>
    <property type="match status" value="1"/>
</dbReference>
<gene>
    <name evidence="2" type="ORF">NCTC12151_00761</name>
</gene>
<name>A0A2X4U9G6_9GAMM</name>
<organism evidence="2 3">
    <name type="scientific">Leminorella richardii</name>
    <dbReference type="NCBI Taxonomy" id="158841"/>
    <lineage>
        <taxon>Bacteria</taxon>
        <taxon>Pseudomonadati</taxon>
        <taxon>Pseudomonadota</taxon>
        <taxon>Gammaproteobacteria</taxon>
        <taxon>Enterobacterales</taxon>
        <taxon>Budviciaceae</taxon>
        <taxon>Leminorella</taxon>
    </lineage>
</organism>
<dbReference type="Pfam" id="PF03811">
    <property type="entry name" value="Zn_ribbon_InsA"/>
    <property type="match status" value="1"/>
</dbReference>
<dbReference type="KEGG" id="lri:NCTC12151_00761"/>
<evidence type="ECO:0000259" key="1">
    <source>
        <dbReference type="Pfam" id="PF03811"/>
    </source>
</evidence>
<dbReference type="PANTHER" id="PTHR47923">
    <property type="entry name" value="INSERTION ELEMENT IS1 1 PROTEIN INSA-RELATED"/>
    <property type="match status" value="1"/>
</dbReference>
<accession>A0A2X4U9G6</accession>
<dbReference type="InterPro" id="IPR009057">
    <property type="entry name" value="Homeodomain-like_sf"/>
</dbReference>
<evidence type="ECO:0000313" key="2">
    <source>
        <dbReference type="EMBL" id="SQI36477.1"/>
    </source>
</evidence>
<dbReference type="OrthoDB" id="6636960at2"/>
<reference evidence="2 3" key="1">
    <citation type="submission" date="2018-06" db="EMBL/GenBank/DDBJ databases">
        <authorList>
            <consortium name="Pathogen Informatics"/>
            <person name="Doyle S."/>
        </authorList>
    </citation>
    <scope>NUCLEOTIDE SEQUENCE [LARGE SCALE GENOMIC DNA]</scope>
    <source>
        <strain evidence="2 3">NCTC12151</strain>
    </source>
</reference>